<dbReference type="AlphaFoldDB" id="A0A942I7A4"/>
<sequence>MKLQHDSACDTGAERYPVPHPYGLTKASGERLFGQIIAEKRSVRITREIGATEATTIHTQVASLFREAGWTVVAEEVLFSKAAECGVLLLFSDEVPAADVHAVRSALRMGGIEYE</sequence>
<dbReference type="RefSeq" id="WP_212660134.1">
    <property type="nucleotide sequence ID" value="NZ_JAGXTP010000004.1"/>
</dbReference>
<gene>
    <name evidence="1" type="ORF">KD146_17470</name>
</gene>
<dbReference type="Proteomes" id="UP000678281">
    <property type="component" value="Unassembled WGS sequence"/>
</dbReference>
<organism evidence="1 2">
    <name type="scientific">Devosia litorisediminis</name>
    <dbReference type="NCBI Taxonomy" id="2829817"/>
    <lineage>
        <taxon>Bacteria</taxon>
        <taxon>Pseudomonadati</taxon>
        <taxon>Pseudomonadota</taxon>
        <taxon>Alphaproteobacteria</taxon>
        <taxon>Hyphomicrobiales</taxon>
        <taxon>Devosiaceae</taxon>
        <taxon>Devosia</taxon>
    </lineage>
</organism>
<reference evidence="1" key="1">
    <citation type="submission" date="2021-04" db="EMBL/GenBank/DDBJ databases">
        <title>Devosia litorisediminis sp. nov., isolated from a sand dune.</title>
        <authorList>
            <person name="Park S."/>
            <person name="Yoon J.-H."/>
        </authorList>
    </citation>
    <scope>NUCLEOTIDE SEQUENCE</scope>
    <source>
        <strain evidence="1">BSSL-BM10</strain>
    </source>
</reference>
<evidence type="ECO:0000313" key="1">
    <source>
        <dbReference type="EMBL" id="MBS3850492.1"/>
    </source>
</evidence>
<dbReference type="EMBL" id="JAGXTP010000004">
    <property type="protein sequence ID" value="MBS3850492.1"/>
    <property type="molecule type" value="Genomic_DNA"/>
</dbReference>
<name>A0A942I7A4_9HYPH</name>
<comment type="caution">
    <text evidence="1">The sequence shown here is derived from an EMBL/GenBank/DDBJ whole genome shotgun (WGS) entry which is preliminary data.</text>
</comment>
<accession>A0A942I7A4</accession>
<proteinExistence type="predicted"/>
<protein>
    <submittedName>
        <fullName evidence="1">Uncharacterized protein</fullName>
    </submittedName>
</protein>
<evidence type="ECO:0000313" key="2">
    <source>
        <dbReference type="Proteomes" id="UP000678281"/>
    </source>
</evidence>
<keyword evidence="2" id="KW-1185">Reference proteome</keyword>